<accession>A0A644Y1I0</accession>
<evidence type="ECO:0008006" key="3">
    <source>
        <dbReference type="Google" id="ProtNLM"/>
    </source>
</evidence>
<dbReference type="EMBL" id="VSSQ01003310">
    <property type="protein sequence ID" value="MPM20094.1"/>
    <property type="molecule type" value="Genomic_DNA"/>
</dbReference>
<dbReference type="InterPro" id="IPR011044">
    <property type="entry name" value="Quino_amine_DH_bsu"/>
</dbReference>
<name>A0A644Y1I0_9ZZZZ</name>
<feature type="compositionally biased region" description="Polar residues" evidence="1">
    <location>
        <begin position="103"/>
        <end position="115"/>
    </location>
</feature>
<dbReference type="SUPFAM" id="SSF50969">
    <property type="entry name" value="YVTN repeat-like/Quinoprotein amine dehydrogenase"/>
    <property type="match status" value="1"/>
</dbReference>
<dbReference type="Pfam" id="PF09826">
    <property type="entry name" value="Beta_propel"/>
    <property type="match status" value="1"/>
</dbReference>
<evidence type="ECO:0000313" key="2">
    <source>
        <dbReference type="EMBL" id="MPM20094.1"/>
    </source>
</evidence>
<dbReference type="AlphaFoldDB" id="A0A644Y1I0"/>
<sequence>MKGRCLVPLRAIAETVLGKYVDYSSRIVSITDGKIDLASETELTDLLKEKIGAAIKLGSMEELEALIETNTYYYGVDSGVAITNEDAEKSSAPTLAPVAADGTASQGTSADSDYSSTNVQVEGIDESDIVKTDGKFIYIAQYDRVTIVRADGASLAQIDVVKASDNLGYSEIYVNNGRLIVLGYKYDRSYSVPSVQNDAKVSGKMSMPYIGSSFTYAAIYSINESGKATLLKEVEVEGSLLSSRINDGFLYLIANQYIYSTDPVEIIPYVRDSAVSNTASPLPLENIIAFPGKSCSSYLTVTAVDLGEPSAEAHTEAVLGAGTNIYMNDDALYIAAYDYDSQAVRTSVIKFKIDGLNFGYAASGKVDGTILNQFSMDEYEGNFRIATTTWNNDQNENAVYVLNEDLDTIGAVEGLAGGERIYSVRFTGKTGYVVTYRNMDPFFVIDLSDPANPTVTGELKIPGFSNYLHPLSDTLVMGIGFDTQQMYVIDPNTGEYVVIGTRQGGLKLSLFDVSDPENPTEVQSFLLGDSGSYAEVLNNPKALMLDSKDQTFAFDASLAENQSSKTSSYFSGAVVLSWNGTGFKLVGKIPAEDASGEDMYYTYGSNRLCYIGGVLYYVQGGAVRAFDLKTLTPLGKLALG</sequence>
<gene>
    <name evidence="2" type="ORF">SDC9_66523</name>
</gene>
<protein>
    <recommendedName>
        <fullName evidence="3">Copper amine oxidase-like N-terminal domain-containing protein</fullName>
    </recommendedName>
</protein>
<organism evidence="2">
    <name type="scientific">bioreactor metagenome</name>
    <dbReference type="NCBI Taxonomy" id="1076179"/>
    <lineage>
        <taxon>unclassified sequences</taxon>
        <taxon>metagenomes</taxon>
        <taxon>ecological metagenomes</taxon>
    </lineage>
</organism>
<reference evidence="2" key="1">
    <citation type="submission" date="2019-08" db="EMBL/GenBank/DDBJ databases">
        <authorList>
            <person name="Kucharzyk K."/>
            <person name="Murdoch R.W."/>
            <person name="Higgins S."/>
            <person name="Loffler F."/>
        </authorList>
    </citation>
    <scope>NUCLEOTIDE SEQUENCE</scope>
</reference>
<dbReference type="InterPro" id="IPR019198">
    <property type="entry name" value="Beta_propeller_containing"/>
</dbReference>
<proteinExistence type="predicted"/>
<comment type="caution">
    <text evidence="2">The sequence shown here is derived from an EMBL/GenBank/DDBJ whole genome shotgun (WGS) entry which is preliminary data.</text>
</comment>
<feature type="region of interest" description="Disordered" evidence="1">
    <location>
        <begin position="92"/>
        <end position="115"/>
    </location>
</feature>
<evidence type="ECO:0000256" key="1">
    <source>
        <dbReference type="SAM" id="MobiDB-lite"/>
    </source>
</evidence>